<keyword evidence="1" id="KW-0479">Metal-binding</keyword>
<evidence type="ECO:0000256" key="2">
    <source>
        <dbReference type="ARBA" id="ARBA00022603"/>
    </source>
</evidence>
<dbReference type="InterPro" id="IPR029063">
    <property type="entry name" value="SAM-dependent_MTases_sf"/>
</dbReference>
<evidence type="ECO:0000313" key="7">
    <source>
        <dbReference type="EMBL" id="ATG49825.1"/>
    </source>
</evidence>
<reference evidence="7 8" key="1">
    <citation type="submission" date="2017-06" db="EMBL/GenBank/DDBJ databases">
        <title>Celeribacter sp. TSPH2 complete genome sequence.</title>
        <authorList>
            <person name="Woo J.-H."/>
            <person name="Kim H.-S."/>
        </authorList>
    </citation>
    <scope>NUCLEOTIDE SEQUENCE [LARGE SCALE GENOMIC DNA]</scope>
    <source>
        <strain evidence="7 8">TSPH2</strain>
    </source>
</reference>
<feature type="active site" description="Nucleophile" evidence="6">
    <location>
        <position position="362"/>
    </location>
</feature>
<accession>A0A291GHZ2</accession>
<sequence length="405" mass="43846">MMEYVIQRLGHKGDGITAEGLFVPNALPGEVVEGTPAEGRIADVRIVTPSPDRVKPACRHARACGGCALQHASDDFVAQWKTDFVATALRHQGISTGLEPILTSPTQSRRRAVFHGRRTKKGVMLGLHARASDSLVPVPDCILMVPEIMAHYADLERLVELGGSRRGEMDITVIASDSGLDISVRNGKPLDLGMRVELGQFVRDLGLSRLSWNGEDLAGEALPFLSFGKALVVPPPGAFLQATAAGQAALVALMRRAVGDAERIIDLFAGCGTFSLPLAESAEVHAVEGVSDMLDALMKGWRQAPGLKRMSVETRDLFRQPARSDELNRFDAAVIDPPRAGAQAQCAEISKSNLTRVGFVSCNAITFARDAKQLIDSGFEFEWIVPVDQFRWSTHVEIAACFRRA</sequence>
<evidence type="ECO:0000256" key="1">
    <source>
        <dbReference type="ARBA" id="ARBA00022485"/>
    </source>
</evidence>
<evidence type="ECO:0000256" key="6">
    <source>
        <dbReference type="PROSITE-ProRule" id="PRU01024"/>
    </source>
</evidence>
<feature type="binding site" evidence="6">
    <location>
        <position position="336"/>
    </location>
    <ligand>
        <name>S-adenosyl-L-methionine</name>
        <dbReference type="ChEBI" id="CHEBI:59789"/>
    </ligand>
</feature>
<feature type="binding site" evidence="6">
    <location>
        <position position="288"/>
    </location>
    <ligand>
        <name>S-adenosyl-L-methionine</name>
        <dbReference type="ChEBI" id="CHEBI:59789"/>
    </ligand>
</feature>
<dbReference type="GO" id="GO:0070041">
    <property type="term" value="F:rRNA (uridine-C5-)-methyltransferase activity"/>
    <property type="evidence" value="ECO:0007669"/>
    <property type="project" value="TreeGrafter"/>
</dbReference>
<dbReference type="InterPro" id="IPR010280">
    <property type="entry name" value="U5_MeTrfase_fam"/>
</dbReference>
<feature type="binding site" evidence="6">
    <location>
        <position position="268"/>
    </location>
    <ligand>
        <name>S-adenosyl-L-methionine</name>
        <dbReference type="ChEBI" id="CHEBI:59789"/>
    </ligand>
</feature>
<dbReference type="KEGG" id="ceh:CEW89_12795"/>
<dbReference type="CDD" id="cd02440">
    <property type="entry name" value="AdoMet_MTases"/>
    <property type="match status" value="1"/>
</dbReference>
<dbReference type="GO" id="GO:0070475">
    <property type="term" value="P:rRNA base methylation"/>
    <property type="evidence" value="ECO:0007669"/>
    <property type="project" value="TreeGrafter"/>
</dbReference>
<organism evidence="7 8">
    <name type="scientific">Celeribacter ethanolicus</name>
    <dbReference type="NCBI Taxonomy" id="1758178"/>
    <lineage>
        <taxon>Bacteria</taxon>
        <taxon>Pseudomonadati</taxon>
        <taxon>Pseudomonadota</taxon>
        <taxon>Alphaproteobacteria</taxon>
        <taxon>Rhodobacterales</taxon>
        <taxon>Roseobacteraceae</taxon>
        <taxon>Celeribacter</taxon>
    </lineage>
</organism>
<proteinExistence type="inferred from homology"/>
<dbReference type="GO" id="GO:0051539">
    <property type="term" value="F:4 iron, 4 sulfur cluster binding"/>
    <property type="evidence" value="ECO:0007669"/>
    <property type="project" value="UniProtKB-KW"/>
</dbReference>
<dbReference type="STRING" id="1758178.GCA_001550095_04076"/>
<keyword evidence="2 6" id="KW-0489">Methyltransferase</keyword>
<keyword evidence="4 6" id="KW-0949">S-adenosyl-L-methionine</keyword>
<evidence type="ECO:0000256" key="5">
    <source>
        <dbReference type="ARBA" id="ARBA00023014"/>
    </source>
</evidence>
<gene>
    <name evidence="7" type="ORF">CEW89_12795</name>
</gene>
<keyword evidence="1" id="KW-0408">Iron</keyword>
<keyword evidence="8" id="KW-1185">Reference proteome</keyword>
<dbReference type="PANTHER" id="PTHR11061">
    <property type="entry name" value="RNA M5U METHYLTRANSFERASE"/>
    <property type="match status" value="1"/>
</dbReference>
<name>A0A291GHZ2_9RHOB</name>
<evidence type="ECO:0000256" key="3">
    <source>
        <dbReference type="ARBA" id="ARBA00022679"/>
    </source>
</evidence>
<feature type="binding site" evidence="6">
    <location>
        <position position="241"/>
    </location>
    <ligand>
        <name>S-adenosyl-L-methionine</name>
        <dbReference type="ChEBI" id="CHEBI:59789"/>
    </ligand>
</feature>
<dbReference type="Proteomes" id="UP000217935">
    <property type="component" value="Chromosome"/>
</dbReference>
<protein>
    <submittedName>
        <fullName evidence="7">RNA methyltransferase</fullName>
    </submittedName>
</protein>
<dbReference type="SUPFAM" id="SSF53335">
    <property type="entry name" value="S-adenosyl-L-methionine-dependent methyltransferases"/>
    <property type="match status" value="1"/>
</dbReference>
<dbReference type="EMBL" id="CP022196">
    <property type="protein sequence ID" value="ATG49825.1"/>
    <property type="molecule type" value="Genomic_DNA"/>
</dbReference>
<dbReference type="Gene3D" id="2.40.50.140">
    <property type="entry name" value="Nucleic acid-binding proteins"/>
    <property type="match status" value="1"/>
</dbReference>
<keyword evidence="1" id="KW-0004">4Fe-4S</keyword>
<dbReference type="PANTHER" id="PTHR11061:SF49">
    <property type="entry name" value="23S RRNA (URACIL(1939)-C(5))-METHYLTRANSFERASE RLMD"/>
    <property type="match status" value="1"/>
</dbReference>
<keyword evidence="5" id="KW-0411">Iron-sulfur</keyword>
<dbReference type="InterPro" id="IPR012340">
    <property type="entry name" value="NA-bd_OB-fold"/>
</dbReference>
<dbReference type="Gene3D" id="3.40.50.150">
    <property type="entry name" value="Vaccinia Virus protein VP39"/>
    <property type="match status" value="1"/>
</dbReference>
<comment type="similarity">
    <text evidence="6">Belongs to the class I-like SAM-binding methyltransferase superfamily. RNA M5U methyltransferase family.</text>
</comment>
<dbReference type="Gene3D" id="2.40.50.1070">
    <property type="match status" value="1"/>
</dbReference>
<dbReference type="PROSITE" id="PS51687">
    <property type="entry name" value="SAM_MT_RNA_M5U"/>
    <property type="match status" value="1"/>
</dbReference>
<keyword evidence="3 6" id="KW-0808">Transferase</keyword>
<dbReference type="Pfam" id="PF05958">
    <property type="entry name" value="tRNA_U5-meth_tr"/>
    <property type="match status" value="1"/>
</dbReference>
<evidence type="ECO:0000256" key="4">
    <source>
        <dbReference type="ARBA" id="ARBA00022691"/>
    </source>
</evidence>
<dbReference type="AlphaFoldDB" id="A0A291GHZ2"/>
<evidence type="ECO:0000313" key="8">
    <source>
        <dbReference type="Proteomes" id="UP000217935"/>
    </source>
</evidence>